<feature type="binding site" evidence="9">
    <location>
        <position position="180"/>
    </location>
    <ligand>
        <name>NADP(+)</name>
        <dbReference type="ChEBI" id="CHEBI:58349"/>
    </ligand>
</feature>
<protein>
    <recommendedName>
        <fullName evidence="3 9">GDP-L-fucose synthase</fullName>
        <ecNumber evidence="3 9">1.1.1.271</ecNumber>
    </recommendedName>
    <alternativeName>
        <fullName evidence="9">GDP-4-keto-6-deoxy-D-mannose-3,5-epimerase-4-reductase</fullName>
    </alternativeName>
</protein>
<evidence type="ECO:0000256" key="3">
    <source>
        <dbReference type="ARBA" id="ARBA00012371"/>
    </source>
</evidence>
<feature type="binding site" evidence="9">
    <location>
        <begin position="11"/>
        <end position="17"/>
    </location>
    <ligand>
        <name>NADP(+)</name>
        <dbReference type="ChEBI" id="CHEBI:58349"/>
    </ligand>
</feature>
<feature type="binding site" evidence="9">
    <location>
        <position position="252"/>
    </location>
    <ligand>
        <name>substrate</name>
    </ligand>
</feature>
<feature type="site" description="Important for catalytic activity" evidence="9">
    <location>
        <position position="110"/>
    </location>
</feature>
<dbReference type="HAMAP" id="MF_00956">
    <property type="entry name" value="GDP_fucose_synth"/>
    <property type="match status" value="1"/>
</dbReference>
<dbReference type="SUPFAM" id="SSF51735">
    <property type="entry name" value="NAD(P)-binding Rossmann-fold domains"/>
    <property type="match status" value="1"/>
</dbReference>
<dbReference type="PANTHER" id="PTHR43238:SF1">
    <property type="entry name" value="GDP-L-FUCOSE SYNTHASE"/>
    <property type="match status" value="1"/>
</dbReference>
<dbReference type="EMBL" id="DXAN01000004">
    <property type="protein sequence ID" value="HJA08063.1"/>
    <property type="molecule type" value="Genomic_DNA"/>
</dbReference>
<accession>A0A9D2HBE2</accession>
<dbReference type="Pfam" id="PF01370">
    <property type="entry name" value="Epimerase"/>
    <property type="match status" value="2"/>
</dbReference>
<evidence type="ECO:0000256" key="1">
    <source>
        <dbReference type="ARBA" id="ARBA00004883"/>
    </source>
</evidence>
<evidence type="ECO:0000313" key="12">
    <source>
        <dbReference type="Proteomes" id="UP000824225"/>
    </source>
</evidence>
<evidence type="ECO:0000256" key="9">
    <source>
        <dbReference type="HAMAP-Rule" id="MF_00956"/>
    </source>
</evidence>
<feature type="binding site" evidence="9">
    <location>
        <position position="141"/>
    </location>
    <ligand>
        <name>NADP(+)</name>
        <dbReference type="ChEBI" id="CHEBI:58349"/>
    </ligand>
</feature>
<evidence type="ECO:0000256" key="6">
    <source>
        <dbReference type="ARBA" id="ARBA00023235"/>
    </source>
</evidence>
<dbReference type="GO" id="GO:0070401">
    <property type="term" value="F:NADP+ binding"/>
    <property type="evidence" value="ECO:0007669"/>
    <property type="project" value="UniProtKB-UniRule"/>
</dbReference>
<reference evidence="11" key="2">
    <citation type="submission" date="2021-04" db="EMBL/GenBank/DDBJ databases">
        <authorList>
            <person name="Gilroy R."/>
        </authorList>
    </citation>
    <scope>NUCLEOTIDE SEQUENCE</scope>
    <source>
        <strain evidence="11">CHK186-16707</strain>
    </source>
</reference>
<feature type="binding site" evidence="9">
    <location>
        <position position="245"/>
    </location>
    <ligand>
        <name>substrate</name>
    </ligand>
</feature>
<keyword evidence="7 9" id="KW-0511">Multifunctional enzyme</keyword>
<feature type="active site" description="Proton donor/acceptor" evidence="9">
    <location>
        <position position="137"/>
    </location>
</feature>
<feature type="domain" description="NAD-dependent epimerase/dehydratase" evidence="10">
    <location>
        <begin position="7"/>
        <end position="193"/>
    </location>
</feature>
<proteinExistence type="inferred from homology"/>
<comment type="caution">
    <text evidence="11">The sequence shown here is derived from an EMBL/GenBank/DDBJ whole genome shotgun (WGS) entry which is preliminary data.</text>
</comment>
<dbReference type="InterPro" id="IPR001509">
    <property type="entry name" value="Epimerase_deHydtase"/>
</dbReference>
<keyword evidence="5 9" id="KW-0560">Oxidoreductase</keyword>
<dbReference type="Proteomes" id="UP000824225">
    <property type="component" value="Unassembled WGS sequence"/>
</dbReference>
<evidence type="ECO:0000259" key="10">
    <source>
        <dbReference type="Pfam" id="PF01370"/>
    </source>
</evidence>
<dbReference type="InterPro" id="IPR036291">
    <property type="entry name" value="NAD(P)-bd_dom_sf"/>
</dbReference>
<evidence type="ECO:0000256" key="4">
    <source>
        <dbReference type="ARBA" id="ARBA00022857"/>
    </source>
</evidence>
<evidence type="ECO:0000313" key="11">
    <source>
        <dbReference type="EMBL" id="HJA08063.1"/>
    </source>
</evidence>
<reference evidence="11" key="1">
    <citation type="journal article" date="2021" name="PeerJ">
        <title>Extensive microbial diversity within the chicken gut microbiome revealed by metagenomics and culture.</title>
        <authorList>
            <person name="Gilroy R."/>
            <person name="Ravi A."/>
            <person name="Getino M."/>
            <person name="Pursley I."/>
            <person name="Horton D.L."/>
            <person name="Alikhan N.F."/>
            <person name="Baker D."/>
            <person name="Gharbi K."/>
            <person name="Hall N."/>
            <person name="Watson M."/>
            <person name="Adriaenssens E.M."/>
            <person name="Foster-Nyarko E."/>
            <person name="Jarju S."/>
            <person name="Secka A."/>
            <person name="Antonio M."/>
            <person name="Oren A."/>
            <person name="Chaudhuri R.R."/>
            <person name="La Ragione R."/>
            <person name="Hildebrand F."/>
            <person name="Pallen M.J."/>
        </authorList>
    </citation>
    <scope>NUCLEOTIDE SEQUENCE</scope>
    <source>
        <strain evidence="11">CHK186-16707</strain>
    </source>
</reference>
<dbReference type="Gene3D" id="3.40.50.720">
    <property type="entry name" value="NAD(P)-binding Rossmann-like Domain"/>
    <property type="match status" value="2"/>
</dbReference>
<comment type="function">
    <text evidence="9">Catalyzes the two-step NADP-dependent conversion of GDP-4-dehydro-6-deoxy-D-mannose to GDP-fucose, involving an epimerase and a reductase reaction.</text>
</comment>
<evidence type="ECO:0000256" key="8">
    <source>
        <dbReference type="ARBA" id="ARBA00051935"/>
    </source>
</evidence>
<comment type="similarity">
    <text evidence="2 9">Belongs to the NAD(P)-dependent epimerase/dehydratase family. Fucose synthase subfamily.</text>
</comment>
<feature type="binding site" evidence="9">
    <location>
        <begin position="106"/>
        <end position="109"/>
    </location>
    <ligand>
        <name>NADP(+)</name>
        <dbReference type="ChEBI" id="CHEBI:58349"/>
    </ligand>
</feature>
<dbReference type="PANTHER" id="PTHR43238">
    <property type="entry name" value="GDP-L-FUCOSE SYNTHASE"/>
    <property type="match status" value="1"/>
</dbReference>
<gene>
    <name evidence="9" type="primary">fcl</name>
    <name evidence="11" type="ORF">H9962_02560</name>
</gene>
<dbReference type="FunFam" id="3.40.50.720:FF:000101">
    <property type="entry name" value="GDP-L-fucose synthase"/>
    <property type="match status" value="1"/>
</dbReference>
<dbReference type="InterPro" id="IPR028614">
    <property type="entry name" value="GDP_fucose/colitose_synth"/>
</dbReference>
<dbReference type="AlphaFoldDB" id="A0A9D2HBE2"/>
<comment type="caution">
    <text evidence="9">Lacks conserved residue(s) required for the propagation of feature annotation.</text>
</comment>
<evidence type="ECO:0000256" key="2">
    <source>
        <dbReference type="ARBA" id="ARBA00005959"/>
    </source>
</evidence>
<dbReference type="EC" id="1.1.1.271" evidence="3 9"/>
<evidence type="ECO:0000256" key="5">
    <source>
        <dbReference type="ARBA" id="ARBA00023002"/>
    </source>
</evidence>
<sequence length="351" mass="39697">MDKRAVIYLAGHRGLVGSAIQRRLERDGYEHVITRTSQELDLTNQTAVEDFFTREKPEYVFLCAGKVGGIMANSLYPAEFIYQNLMIGANVIHAAYRHGVRKLLNMGSSCIYPRLAPQPLKEEYLLTSALEPTNEGYALAKIAAIKLCRYYNRQYGTNYISVMPTNQYGIGDNFNMETAHLLPMVLRRFHLAKLLARRDFKGIRADLRRNSLGWGLDTHIEWESEASLTQTLGKVGAYPDRVVMWGDGSVYRELMSSDDLADACVYLMKCKETSDIGEFVNITKGSDVRLSELFELVKQITGFSGDIEYDITKPNGTPRKLMDATKLTALGWKPSIDLEQGIRNLYAWYTA</sequence>
<name>A0A9D2HBE2_9BACT</name>
<comment type="pathway">
    <text evidence="1 9">Nucleotide-sugar biosynthesis; GDP-L-fucose biosynthesis via de novo pathway; GDP-L-fucose from GDP-alpha-D-mannose: step 2/2.</text>
</comment>
<feature type="binding site" evidence="9">
    <location>
        <position position="188"/>
    </location>
    <ligand>
        <name>substrate</name>
    </ligand>
</feature>
<keyword evidence="6 9" id="KW-0413">Isomerase</keyword>
<dbReference type="CDD" id="cd05239">
    <property type="entry name" value="GDP_FS_SDR_e"/>
    <property type="match status" value="1"/>
</dbReference>
<dbReference type="GO" id="GO:0050577">
    <property type="term" value="F:GDP-L-fucose synthase activity"/>
    <property type="evidence" value="ECO:0007669"/>
    <property type="project" value="UniProtKB-UniRule"/>
</dbReference>
<comment type="catalytic activity">
    <reaction evidence="8 9">
        <text>GDP-beta-L-fucose + NADP(+) = GDP-4-dehydro-alpha-D-rhamnose + NADPH + H(+)</text>
        <dbReference type="Rhea" id="RHEA:18885"/>
        <dbReference type="ChEBI" id="CHEBI:15378"/>
        <dbReference type="ChEBI" id="CHEBI:57273"/>
        <dbReference type="ChEBI" id="CHEBI:57783"/>
        <dbReference type="ChEBI" id="CHEBI:57964"/>
        <dbReference type="ChEBI" id="CHEBI:58349"/>
        <dbReference type="EC" id="1.1.1.271"/>
    </reaction>
</comment>
<evidence type="ECO:0000256" key="7">
    <source>
        <dbReference type="ARBA" id="ARBA00023268"/>
    </source>
</evidence>
<dbReference type="GO" id="GO:0042351">
    <property type="term" value="P:'de novo' GDP-L-fucose biosynthetic process"/>
    <property type="evidence" value="ECO:0007669"/>
    <property type="project" value="UniProtKB-UniRule"/>
</dbReference>
<feature type="domain" description="NAD-dependent epimerase/dehydratase" evidence="10">
    <location>
        <begin position="241"/>
        <end position="282"/>
    </location>
</feature>
<keyword evidence="4 9" id="KW-0521">NADP</keyword>
<feature type="site" description="Important for catalytic activity" evidence="9">
    <location>
        <position position="108"/>
    </location>
</feature>
<organism evidence="11 12">
    <name type="scientific">Candidatus Mailhella merdigallinarum</name>
    <dbReference type="NCBI Taxonomy" id="2838658"/>
    <lineage>
        <taxon>Bacteria</taxon>
        <taxon>Pseudomonadati</taxon>
        <taxon>Thermodesulfobacteriota</taxon>
        <taxon>Desulfovibrionia</taxon>
        <taxon>Desulfovibrionales</taxon>
        <taxon>Desulfovibrionaceae</taxon>
        <taxon>Mailhella</taxon>
    </lineage>
</organism>
<dbReference type="GO" id="GO:0016853">
    <property type="term" value="F:isomerase activity"/>
    <property type="evidence" value="ECO:0007669"/>
    <property type="project" value="UniProtKB-KW"/>
</dbReference>